<dbReference type="Proteomes" id="UP000031643">
    <property type="component" value="Chromosome"/>
</dbReference>
<dbReference type="AlphaFoldDB" id="A0A0A8K3P3"/>
<feature type="domain" description="HTH cro/C1-type" evidence="1">
    <location>
        <begin position="1"/>
        <end position="41"/>
    </location>
</feature>
<dbReference type="Gene3D" id="1.10.260.40">
    <property type="entry name" value="lambda repressor-like DNA-binding domains"/>
    <property type="match status" value="1"/>
</dbReference>
<dbReference type="HOGENOM" id="CLU_066192_30_2_5"/>
<protein>
    <submittedName>
        <fullName evidence="2">DNA-binding protein</fullName>
    </submittedName>
</protein>
<gene>
    <name evidence="2" type="ORF">GL4_1166</name>
</gene>
<proteinExistence type="predicted"/>
<dbReference type="EMBL" id="AP014648">
    <property type="protein sequence ID" value="BAQ16624.1"/>
    <property type="molecule type" value="Genomic_DNA"/>
</dbReference>
<organism evidence="2 3">
    <name type="scientific">Methyloceanibacter caenitepidi</name>
    <dbReference type="NCBI Taxonomy" id="1384459"/>
    <lineage>
        <taxon>Bacteria</taxon>
        <taxon>Pseudomonadati</taxon>
        <taxon>Pseudomonadota</taxon>
        <taxon>Alphaproteobacteria</taxon>
        <taxon>Hyphomicrobiales</taxon>
        <taxon>Hyphomicrobiaceae</taxon>
        <taxon>Methyloceanibacter</taxon>
    </lineage>
</organism>
<dbReference type="PROSITE" id="PS50943">
    <property type="entry name" value="HTH_CROC1"/>
    <property type="match status" value="1"/>
</dbReference>
<dbReference type="GO" id="GO:0003677">
    <property type="term" value="F:DNA binding"/>
    <property type="evidence" value="ECO:0007669"/>
    <property type="project" value="UniProtKB-KW"/>
</dbReference>
<dbReference type="InterPro" id="IPR001387">
    <property type="entry name" value="Cro/C1-type_HTH"/>
</dbReference>
<evidence type="ECO:0000313" key="3">
    <source>
        <dbReference type="Proteomes" id="UP000031643"/>
    </source>
</evidence>
<dbReference type="RefSeq" id="WP_342016322.1">
    <property type="nucleotide sequence ID" value="NZ_AP014648.1"/>
</dbReference>
<dbReference type="KEGG" id="mcg:GL4_1166"/>
<accession>A0A0A8K3P3</accession>
<dbReference type="InterPro" id="IPR010982">
    <property type="entry name" value="Lambda_DNA-bd_dom_sf"/>
</dbReference>
<evidence type="ECO:0000259" key="1">
    <source>
        <dbReference type="PROSITE" id="PS50943"/>
    </source>
</evidence>
<reference evidence="2 3" key="1">
    <citation type="submission" date="2014-09" db="EMBL/GenBank/DDBJ databases">
        <title>Genome sequencing of Methyloceanibacter caenitepidi Gela4.</title>
        <authorList>
            <person name="Takeuchi M."/>
            <person name="Susumu S."/>
            <person name="Kamagata Y."/>
            <person name="Oshima K."/>
            <person name="Hattori M."/>
            <person name="Iwasaki W."/>
        </authorList>
    </citation>
    <scope>NUCLEOTIDE SEQUENCE [LARGE SCALE GENOMIC DNA]</scope>
    <source>
        <strain evidence="2 3">Gela4</strain>
    </source>
</reference>
<keyword evidence="3" id="KW-1185">Reference proteome</keyword>
<evidence type="ECO:0000313" key="2">
    <source>
        <dbReference type="EMBL" id="BAQ16624.1"/>
    </source>
</evidence>
<keyword evidence="2" id="KW-0238">DNA-binding</keyword>
<dbReference type="SUPFAM" id="SSF47413">
    <property type="entry name" value="lambda repressor-like DNA-binding domains"/>
    <property type="match status" value="1"/>
</dbReference>
<name>A0A0A8K3P3_9HYPH</name>
<sequence>MAERLKKPQSFVAKYEGGERRIDVLEFLVIARVLDADPVRLLRTLMKRLG</sequence>